<dbReference type="PANTHER" id="PTHR48051">
    <property type="match status" value="1"/>
</dbReference>
<dbReference type="Proteomes" id="UP000541444">
    <property type="component" value="Unassembled WGS sequence"/>
</dbReference>
<comment type="function">
    <text evidence="4">Leucine-rich repeat protein that likely mediates protein interactions, possibly in the context of signal transduction.</text>
</comment>
<sequence length="535" mass="59805">MEPNPSKFPILSYVLSRTPNKPTSINASSLSSASSSSLDIENQYQSTNPNAPKSNLNASELALVSQMPHLKHPKVLASMNQSISSVAQTRSVIETLGDRPNRETVDTAKNKIVGIESRLSKELQEIVLAKRPEVVERAKFRAVQAAKERECREKAEKEKMMYKAVVQLDKMHVAYEKVLSDARSQLVKIYESFVTRGKGLAEEENGYCPADEEVREEVVGLLQEMSGTGVERLDLSGQQLRCISEAFGRIHGLVVLNLANNRLEVIPDSIAGLGSLQELYLSSNLLEALPDSIGLLHNLKVLDVSSNKLRSLPDSISHCRSLVELNASFNRLTYLPTNIGYELVNLRILYVHLNKIRSLPTSVCEMRNLRYLDVHFNQLCGLPHAVGRLTNLEILNLSKNFSDLKELPHTIGDLTNLRELDLSNNQICVLPDTFGRLESLIKLNLDQNPLLVPPMEIVSEGVEAIKEFMLKRWVDILVVEEEKSILEVSNQSRTGWFTRSTLLLKNMVSVVSENVKGYTGTGETNPRDAYLNHQL</sequence>
<dbReference type="PRINTS" id="PR00019">
    <property type="entry name" value="LEURICHRPT"/>
</dbReference>
<proteinExistence type="inferred from homology"/>
<dbReference type="PROSITE" id="PS51450">
    <property type="entry name" value="LRR"/>
    <property type="match status" value="3"/>
</dbReference>
<organism evidence="5 6">
    <name type="scientific">Kingdonia uniflora</name>
    <dbReference type="NCBI Taxonomy" id="39325"/>
    <lineage>
        <taxon>Eukaryota</taxon>
        <taxon>Viridiplantae</taxon>
        <taxon>Streptophyta</taxon>
        <taxon>Embryophyta</taxon>
        <taxon>Tracheophyta</taxon>
        <taxon>Spermatophyta</taxon>
        <taxon>Magnoliopsida</taxon>
        <taxon>Ranunculales</taxon>
        <taxon>Circaeasteraceae</taxon>
        <taxon>Kingdonia</taxon>
    </lineage>
</organism>
<dbReference type="InterPro" id="IPR032675">
    <property type="entry name" value="LRR_dom_sf"/>
</dbReference>
<dbReference type="OrthoDB" id="1668230at2759"/>
<evidence type="ECO:0000313" key="5">
    <source>
        <dbReference type="EMBL" id="KAF6137095.1"/>
    </source>
</evidence>
<comment type="caution">
    <text evidence="5">The sequence shown here is derived from an EMBL/GenBank/DDBJ whole genome shotgun (WGS) entry which is preliminary data.</text>
</comment>
<dbReference type="SMART" id="SM00365">
    <property type="entry name" value="LRR_SD22"/>
    <property type="match status" value="3"/>
</dbReference>
<reference evidence="5 6" key="1">
    <citation type="journal article" date="2020" name="IScience">
        <title>Genome Sequencing of the Endangered Kingdonia uniflora (Circaeasteraceae, Ranunculales) Reveals Potential Mechanisms of Evolutionary Specialization.</title>
        <authorList>
            <person name="Sun Y."/>
            <person name="Deng T."/>
            <person name="Zhang A."/>
            <person name="Moore M.J."/>
            <person name="Landis J.B."/>
            <person name="Lin N."/>
            <person name="Zhang H."/>
            <person name="Zhang X."/>
            <person name="Huang J."/>
            <person name="Zhang X."/>
            <person name="Sun H."/>
            <person name="Wang H."/>
        </authorList>
    </citation>
    <scope>NUCLEOTIDE SEQUENCE [LARGE SCALE GENOMIC DNA]</scope>
    <source>
        <strain evidence="5">TB1705</strain>
        <tissue evidence="5">Leaf</tissue>
    </source>
</reference>
<dbReference type="FunFam" id="3.80.10.10:FF:000405">
    <property type="entry name" value="Plant intracellular Ras-group-related LRR protein 4"/>
    <property type="match status" value="1"/>
</dbReference>
<accession>A0A7J7L3A0</accession>
<dbReference type="InterPro" id="IPR001611">
    <property type="entry name" value="Leu-rich_rpt"/>
</dbReference>
<dbReference type="InterPro" id="IPR003591">
    <property type="entry name" value="Leu-rich_rpt_typical-subtyp"/>
</dbReference>
<dbReference type="EMBL" id="JACGCM010002660">
    <property type="protein sequence ID" value="KAF6137095.1"/>
    <property type="molecule type" value="Genomic_DNA"/>
</dbReference>
<dbReference type="SMART" id="SM00369">
    <property type="entry name" value="LRR_TYP"/>
    <property type="match status" value="7"/>
</dbReference>
<dbReference type="Pfam" id="PF13855">
    <property type="entry name" value="LRR_8"/>
    <property type="match status" value="2"/>
</dbReference>
<dbReference type="GO" id="GO:0005737">
    <property type="term" value="C:cytoplasm"/>
    <property type="evidence" value="ECO:0007669"/>
    <property type="project" value="TreeGrafter"/>
</dbReference>
<keyword evidence="1" id="KW-0433">Leucine-rich repeat</keyword>
<keyword evidence="2" id="KW-0677">Repeat</keyword>
<dbReference type="SMART" id="SM00364">
    <property type="entry name" value="LRR_BAC"/>
    <property type="match status" value="8"/>
</dbReference>
<keyword evidence="6" id="KW-1185">Reference proteome</keyword>
<evidence type="ECO:0000256" key="4">
    <source>
        <dbReference type="ARBA" id="ARBA00037519"/>
    </source>
</evidence>
<comment type="similarity">
    <text evidence="3">Belongs to the SHOC2 family.</text>
</comment>
<dbReference type="InterPro" id="IPR050216">
    <property type="entry name" value="LRR_domain-containing"/>
</dbReference>
<evidence type="ECO:0000313" key="6">
    <source>
        <dbReference type="Proteomes" id="UP000541444"/>
    </source>
</evidence>
<dbReference type="SUPFAM" id="SSF52058">
    <property type="entry name" value="L domain-like"/>
    <property type="match status" value="1"/>
</dbReference>
<dbReference type="Gene3D" id="3.80.10.10">
    <property type="entry name" value="Ribonuclease Inhibitor"/>
    <property type="match status" value="2"/>
</dbReference>
<evidence type="ECO:0000256" key="2">
    <source>
        <dbReference type="ARBA" id="ARBA00022737"/>
    </source>
</evidence>
<dbReference type="AlphaFoldDB" id="A0A7J7L3A0"/>
<evidence type="ECO:0000256" key="3">
    <source>
        <dbReference type="ARBA" id="ARBA00023786"/>
    </source>
</evidence>
<dbReference type="PANTHER" id="PTHR48051:SF54">
    <property type="entry name" value="LEUCINE-RICH REPEAT-CONTAINING PROTEIN"/>
    <property type="match status" value="1"/>
</dbReference>
<dbReference type="Pfam" id="PF00560">
    <property type="entry name" value="LRR_1"/>
    <property type="match status" value="1"/>
</dbReference>
<protein>
    <submittedName>
        <fullName evidence="5">Uncharacterized protein</fullName>
    </submittedName>
</protein>
<gene>
    <name evidence="5" type="ORF">GIB67_030859</name>
</gene>
<evidence type="ECO:0000256" key="1">
    <source>
        <dbReference type="ARBA" id="ARBA00022614"/>
    </source>
</evidence>
<name>A0A7J7L3A0_9MAGN</name>